<sequence length="161" mass="18506">MLTFGETIEFPVSNTEYASPSLPLKNIYLPHVMLLAKIKMRIGHTMAKQIYYNNRKKDPSKWLPALHLFEVALKLCKITAVEEREVEAEIFFQKGKIERQILMEEKSPSVPLDSLLEAIQLSLRNDQNSGLIRDSYLEMALLYFYLKKPKGKTSASSLTLK</sequence>
<feature type="non-terminal residue" evidence="2">
    <location>
        <position position="161"/>
    </location>
</feature>
<evidence type="ECO:0000313" key="2">
    <source>
        <dbReference type="RefSeq" id="XP_008561728.1"/>
    </source>
</evidence>
<protein>
    <submittedName>
        <fullName evidence="2">Uncharacterized protein</fullName>
    </submittedName>
</protein>
<dbReference type="PANTHER" id="PTHR33487">
    <property type="entry name" value="CILIA- AND FLAGELLA-ASSOCIATED PROTEIN 54"/>
    <property type="match status" value="1"/>
</dbReference>
<dbReference type="GeneID" id="103581749"/>
<gene>
    <name evidence="2" type="primary">LOC103581749</name>
</gene>
<reference evidence="2" key="1">
    <citation type="submission" date="2025-08" db="UniProtKB">
        <authorList>
            <consortium name="RefSeq"/>
        </authorList>
    </citation>
    <scope>IDENTIFICATION</scope>
</reference>
<organism evidence="1 2">
    <name type="scientific">Galeopterus variegatus</name>
    <name type="common">Malayan flying lemur</name>
    <name type="synonym">Cynocephalus variegatus</name>
    <dbReference type="NCBI Taxonomy" id="482537"/>
    <lineage>
        <taxon>Eukaryota</taxon>
        <taxon>Metazoa</taxon>
        <taxon>Chordata</taxon>
        <taxon>Craniata</taxon>
        <taxon>Vertebrata</taxon>
        <taxon>Euteleostomi</taxon>
        <taxon>Mammalia</taxon>
        <taxon>Eutheria</taxon>
        <taxon>Euarchontoglires</taxon>
        <taxon>Dermoptera</taxon>
        <taxon>Cynocephalidae</taxon>
        <taxon>Galeopterus</taxon>
    </lineage>
</organism>
<accession>A0ABM0Q037</accession>
<dbReference type="RefSeq" id="XP_008561728.1">
    <property type="nucleotide sequence ID" value="XM_008563506.1"/>
</dbReference>
<dbReference type="PANTHER" id="PTHR33487:SF1">
    <property type="entry name" value="CILIA- AND FLAGELLA-ASSOCIATED PROTEIN 54"/>
    <property type="match status" value="1"/>
</dbReference>
<name>A0ABM0Q037_GALVR</name>
<evidence type="ECO:0000313" key="1">
    <source>
        <dbReference type="Proteomes" id="UP000694923"/>
    </source>
</evidence>
<dbReference type="Proteomes" id="UP000694923">
    <property type="component" value="Unplaced"/>
</dbReference>
<keyword evidence="1" id="KW-1185">Reference proteome</keyword>
<proteinExistence type="predicted"/>